<dbReference type="InterPro" id="IPR027463">
    <property type="entry name" value="AcrB_DN_DC_subdom"/>
</dbReference>
<feature type="transmembrane region" description="Helical" evidence="2">
    <location>
        <begin position="985"/>
        <end position="1010"/>
    </location>
</feature>
<dbReference type="Gene3D" id="3.30.2090.10">
    <property type="entry name" value="Multidrug efflux transporter AcrB TolC docking domain, DN and DC subdomains"/>
    <property type="match status" value="3"/>
</dbReference>
<dbReference type="PANTHER" id="PTHR32063">
    <property type="match status" value="1"/>
</dbReference>
<evidence type="ECO:0000256" key="2">
    <source>
        <dbReference type="SAM" id="Phobius"/>
    </source>
</evidence>
<comment type="caution">
    <text evidence="3">The sequence shown here is derived from an EMBL/GenBank/DDBJ whole genome shotgun (WGS) entry which is preliminary data.</text>
</comment>
<feature type="compositionally biased region" description="Low complexity" evidence="1">
    <location>
        <begin position="262"/>
        <end position="284"/>
    </location>
</feature>
<dbReference type="Gene3D" id="1.20.1640.10">
    <property type="entry name" value="Multidrug efflux transporter AcrB transmembrane domain"/>
    <property type="match status" value="3"/>
</dbReference>
<dbReference type="SUPFAM" id="SSF82693">
    <property type="entry name" value="Multidrug efflux transporter AcrB pore domain, PN1, PN2, PC1 and PC2 subdomains"/>
    <property type="match status" value="3"/>
</dbReference>
<name>A0A2I1P8T5_9MICO</name>
<dbReference type="SUPFAM" id="SSF82714">
    <property type="entry name" value="Multidrug efflux transporter AcrB TolC docking domain, DN and DC subdomains"/>
    <property type="match status" value="2"/>
</dbReference>
<feature type="transmembrane region" description="Helical" evidence="2">
    <location>
        <begin position="561"/>
        <end position="581"/>
    </location>
</feature>
<feature type="region of interest" description="Disordered" evidence="1">
    <location>
        <begin position="245"/>
        <end position="284"/>
    </location>
</feature>
<evidence type="ECO:0000313" key="4">
    <source>
        <dbReference type="Proteomes" id="UP000234206"/>
    </source>
</evidence>
<dbReference type="Gene3D" id="3.30.70.1430">
    <property type="entry name" value="Multidrug efflux transporter AcrB pore domain"/>
    <property type="match status" value="2"/>
</dbReference>
<keyword evidence="2" id="KW-0472">Membrane</keyword>
<dbReference type="SUPFAM" id="SSF82866">
    <property type="entry name" value="Multidrug efflux transporter AcrB transmembrane domain"/>
    <property type="match status" value="2"/>
</dbReference>
<dbReference type="PANTHER" id="PTHR32063:SF0">
    <property type="entry name" value="SWARMING MOTILITY PROTEIN SWRC"/>
    <property type="match status" value="1"/>
</dbReference>
<feature type="transmembrane region" description="Helical" evidence="2">
    <location>
        <begin position="880"/>
        <end position="903"/>
    </location>
</feature>
<dbReference type="RefSeq" id="WP_101849998.1">
    <property type="nucleotide sequence ID" value="NZ_PKIZ01000020.1"/>
</dbReference>
<dbReference type="OrthoDB" id="3306666at2"/>
<dbReference type="Gene3D" id="3.30.70.1440">
    <property type="entry name" value="Multidrug efflux transporter AcrB pore domain"/>
    <property type="match status" value="1"/>
</dbReference>
<reference evidence="3 4" key="1">
    <citation type="submission" date="2017-12" db="EMBL/GenBank/DDBJ databases">
        <title>Phylogenetic diversity of female urinary microbiome.</title>
        <authorList>
            <person name="Thomas-White K."/>
            <person name="Wolfe A.J."/>
        </authorList>
    </citation>
    <scope>NUCLEOTIDE SEQUENCE [LARGE SCALE GENOMIC DNA]</scope>
    <source>
        <strain evidence="3 4">UMB1298</strain>
    </source>
</reference>
<feature type="region of interest" description="Disordered" evidence="1">
    <location>
        <begin position="1051"/>
        <end position="1093"/>
    </location>
</feature>
<feature type="transmembrane region" description="Helical" evidence="2">
    <location>
        <begin position="493"/>
        <end position="520"/>
    </location>
</feature>
<dbReference type="Gene3D" id="3.30.70.1320">
    <property type="entry name" value="Multidrug efflux transporter AcrB pore domain like"/>
    <property type="match status" value="2"/>
</dbReference>
<feature type="transmembrane region" description="Helical" evidence="2">
    <location>
        <begin position="391"/>
        <end position="410"/>
    </location>
</feature>
<dbReference type="Proteomes" id="UP000234206">
    <property type="component" value="Unassembled WGS sequence"/>
</dbReference>
<dbReference type="GO" id="GO:0005886">
    <property type="term" value="C:plasma membrane"/>
    <property type="evidence" value="ECO:0007669"/>
    <property type="project" value="TreeGrafter"/>
</dbReference>
<accession>A0A2I1P8T5</accession>
<keyword evidence="2" id="KW-1133">Transmembrane helix</keyword>
<feature type="compositionally biased region" description="Low complexity" evidence="1">
    <location>
        <begin position="1058"/>
        <end position="1084"/>
    </location>
</feature>
<dbReference type="InterPro" id="IPR001036">
    <property type="entry name" value="Acrflvin-R"/>
</dbReference>
<dbReference type="GO" id="GO:0042910">
    <property type="term" value="F:xenobiotic transmembrane transporter activity"/>
    <property type="evidence" value="ECO:0007669"/>
    <property type="project" value="TreeGrafter"/>
</dbReference>
<protein>
    <submittedName>
        <fullName evidence="3">AcrB/AcrD/AcrF family protein</fullName>
    </submittedName>
</protein>
<keyword evidence="2" id="KW-0812">Transmembrane</keyword>
<dbReference type="EMBL" id="PKIZ01000020">
    <property type="protein sequence ID" value="PKZ41044.1"/>
    <property type="molecule type" value="Genomic_DNA"/>
</dbReference>
<dbReference type="Pfam" id="PF00873">
    <property type="entry name" value="ACR_tran"/>
    <property type="match status" value="1"/>
</dbReference>
<feature type="transmembrane region" description="Helical" evidence="2">
    <location>
        <begin position="936"/>
        <end position="960"/>
    </location>
</feature>
<evidence type="ECO:0000256" key="1">
    <source>
        <dbReference type="SAM" id="MobiDB-lite"/>
    </source>
</evidence>
<dbReference type="AlphaFoldDB" id="A0A2I1P8T5"/>
<feature type="transmembrane region" description="Helical" evidence="2">
    <location>
        <begin position="910"/>
        <end position="930"/>
    </location>
</feature>
<keyword evidence="4" id="KW-1185">Reference proteome</keyword>
<feature type="transmembrane region" description="Helical" evidence="2">
    <location>
        <begin position="368"/>
        <end position="384"/>
    </location>
</feature>
<feature type="transmembrane region" description="Helical" evidence="2">
    <location>
        <begin position="1016"/>
        <end position="1040"/>
    </location>
</feature>
<proteinExistence type="predicted"/>
<sequence length="1093" mass="111789">MTALARLSLRNRALVALATVLTLVLGLFSTSSLKQELLPSLEFPLVVAVTPVQGADSQVVESRVTVPMERAAEQLDGIEKVESTSSNGLSVVQATLTYGTSLDDAKAALQAEVSGMDLPEGAEPQVIVGAFDAFPIMQVSATGGGSTDQLVERLNDSVVPALEKIDGVREVQLSGVKDQQVRVDLDPAKAAKAGVTPQAVAAALQSNGVVVPGGTLNDGDQSLAVQVGASFQDVSELRALPLAAQPATGGEGGQDPTAQDPTGQVAHGQQAGATAAASSPSSPVTLGDVAKVTLADPPATGHTRTDGRPAVTLGIVKTPEGNTVGISHDVSDALSGLQDDLGQDGRLTVVFDQAPFVEQSIHDLTTEGLLGLGFAILVVLLFLLSIRLTLVTAVSIPLSLLVAMIGLHLAGYSLNILTLGALTIAVGRVVDDSIVVIENIKRHVDGGEPKAQAIPRAVAEVAGAVTSSTLATAAVFLPLGLVGGQVGELFRPFALTVVVALLASLLVALTIIPVLGYWFLRSRDAGDLTEEQRLAALHSDDPDWLQRGYLPVLRTVIRRPLLTCLAGLLVFAGTVASAGLVKTDFMGSAGDTQVNVTQEMPAGTTLEATDAAARKVEEALAGIDGVKTVTATVGDTGDGAAAMTGGGSSSSQFFVAMDDEADADAVRTTIEDRLQDVPGTVRVTGASEDPSMGRTQVVVRSDDEKALEETARAVEKAVSGVQGATDVSNNAADTIPAVRVEVDRQKAQAAGLSEAVVGQLVAGALHGAPVGEVTLRDAAHPVVVVQGEKPTSVAALRKLPVGAGPKGPLTLADVASVRKVESPVSITRTDGQRSATITAVNDTDDLGAFTRDLTQAVDGVDVPEGVEVSVGGESEEQAEAFAQLGLAMLAAIGIVYLIMVAAFRSIVQPLILLVSIPFAATGAIAMLVLTRVPLGVAGMIGGLMLVGIVVTNAIVLIDLVNQYRARGLSIEDAVVEGGRHRLRPILMTALATICALTPMAFALTGGGAFISQPLAIVVIGGLLSSTVLTLLLVPALYVIVERVGRRFGRDRGQEAGEAEGLPAPGAEGSAQAAPARPARGGATALDGWRPAGA</sequence>
<dbReference type="PRINTS" id="PR00702">
    <property type="entry name" value="ACRIFLAVINRP"/>
</dbReference>
<evidence type="ECO:0000313" key="3">
    <source>
        <dbReference type="EMBL" id="PKZ41044.1"/>
    </source>
</evidence>
<gene>
    <name evidence="3" type="ORF">CYJ76_09850</name>
</gene>
<organism evidence="3 4">
    <name type="scientific">Kytococcus schroeteri</name>
    <dbReference type="NCBI Taxonomy" id="138300"/>
    <lineage>
        <taxon>Bacteria</taxon>
        <taxon>Bacillati</taxon>
        <taxon>Actinomycetota</taxon>
        <taxon>Actinomycetes</taxon>
        <taxon>Micrococcales</taxon>
        <taxon>Kytococcaceae</taxon>
        <taxon>Kytococcus</taxon>
    </lineage>
</organism>